<dbReference type="InterPro" id="IPR035437">
    <property type="entry name" value="SNase_OB-fold_sf"/>
</dbReference>
<name>A0AAV9QRT6_9TELE</name>
<proteinExistence type="inferred from homology"/>
<feature type="domain" description="HTH OST-type" evidence="11">
    <location>
        <begin position="147"/>
        <end position="223"/>
    </location>
</feature>
<dbReference type="PANTHER" id="PTHR22948:SF19">
    <property type="entry name" value="TUDOR DOMAIN-CONTAINING PROTEIN 5"/>
    <property type="match status" value="1"/>
</dbReference>
<protein>
    <recommendedName>
        <fullName evidence="3">Tudor domain-containing protein 5</fullName>
    </recommendedName>
</protein>
<dbReference type="PROSITE" id="PS50304">
    <property type="entry name" value="TUDOR"/>
    <property type="match status" value="1"/>
</dbReference>
<dbReference type="GO" id="GO:0005737">
    <property type="term" value="C:cytoplasm"/>
    <property type="evidence" value="ECO:0007669"/>
    <property type="project" value="UniProtKB-SubCell"/>
</dbReference>
<sequence>MESSDAVRDVASILRTLDSSRSNMNQEELLAKLKKDVRSIVTSSKLGLDPDQLRRDYVTMVGRPMPLKLLGFRNVMDMIQEMPDVVSVNYSQDGSLYLKAVSDGKTQNIEELVTRQRTSKSDKVRKFAPTRYYHRPPFAVLPRRGRPPPALPAHLRAQLRILLSQGPLRLSELEACYMRCYGYPLRIHNYGFYSIGEMLEAARDMIAIQQGRLGSVLVLKEHMLPRLLIRPFSSPRRTGPIKPPSVYSHGPSLKNSASQVPVPTEAPVRQSHLNPPKTALDPDHEVAHGSWKLGMSEKSPGSKPAPCEDGGLFHQNVLKLEEELQHQILENSIAGTVSKELKDKLRKVVGERSGGLSVHDLPAEYKRHFGEDLPFLQSGFLSVTELVGALSDIFHLKPAEDNSGHSWIVVALGDGDNMQPGSAENNGSTDCVKLPSDSFYFSLEESPWEKGCNNIPSDSENELESSNVSKVQEMMPEIYPAMEVRCRSPVPLDAMQNQRLKPPTRRWPRELVAVLVEQVESPGSFYVRFSETEEACALESLMFDMRRCYSCPEVSERYHLLDPFIRQGQVCCVSPSGKWFYRVVIHRVVNSSHVEVFYADFGDVTLVQTSDLKFLKSSFSVLPAQAVPSSLAGIKPASDNWTAESTASFQKLCSDRTLVGALDCYTGDVLQLYLCDTHTEEDLYVHTALINQGHGVACSPATATALCAKVTPVSLYMGEGMVELPEIDEELILSLKSGDASGQSEEASVKVDDEEMPPLELIEESEFIHQIQVKEPNPCSGLLTDRNPSCCEQDLASTDESTLQTSSPPAPPDLIQTRNTATLCQTETKALDTTSPPTSPSSDSSSCCAQEVRQPPKVTTFSFAGPSLILRTLNQSCTKGAPMSPLFLRNSGIPFPLFGAR</sequence>
<dbReference type="Gene3D" id="2.40.50.90">
    <property type="match status" value="1"/>
</dbReference>
<keyword evidence="13" id="KW-1185">Reference proteome</keyword>
<evidence type="ECO:0000313" key="13">
    <source>
        <dbReference type="Proteomes" id="UP001311232"/>
    </source>
</evidence>
<evidence type="ECO:0000256" key="6">
    <source>
        <dbReference type="ARBA" id="ARBA00022737"/>
    </source>
</evidence>
<dbReference type="PROSITE" id="PS51644">
    <property type="entry name" value="HTH_OST"/>
    <property type="match status" value="3"/>
</dbReference>
<evidence type="ECO:0000256" key="1">
    <source>
        <dbReference type="ARBA" id="ARBA00004496"/>
    </source>
</evidence>
<accession>A0AAV9QRT6</accession>
<feature type="domain" description="HTH OST-type" evidence="11">
    <location>
        <begin position="29"/>
        <end position="102"/>
    </location>
</feature>
<evidence type="ECO:0000259" key="10">
    <source>
        <dbReference type="PROSITE" id="PS50304"/>
    </source>
</evidence>
<keyword evidence="7" id="KW-0221">Differentiation</keyword>
<comment type="caution">
    <text evidence="12">The sequence shown here is derived from an EMBL/GenBank/DDBJ whole genome shotgun (WGS) entry which is preliminary data.</text>
</comment>
<reference evidence="12 13" key="1">
    <citation type="submission" date="2021-06" db="EMBL/GenBank/DDBJ databases">
        <authorList>
            <person name="Palmer J.M."/>
        </authorList>
    </citation>
    <scope>NUCLEOTIDE SEQUENCE [LARGE SCALE GENOMIC DNA]</scope>
    <source>
        <strain evidence="12 13">MEX-2019</strain>
        <tissue evidence="12">Muscle</tissue>
    </source>
</reference>
<dbReference type="Pfam" id="PF12872">
    <property type="entry name" value="OST-HTH"/>
    <property type="match status" value="3"/>
</dbReference>
<evidence type="ECO:0000256" key="7">
    <source>
        <dbReference type="ARBA" id="ARBA00022782"/>
    </source>
</evidence>
<keyword evidence="5" id="KW-0963">Cytoplasm</keyword>
<feature type="region of interest" description="Disordered" evidence="9">
    <location>
        <begin position="790"/>
        <end position="815"/>
    </location>
</feature>
<dbReference type="InterPro" id="IPR050621">
    <property type="entry name" value="Tudor_domain_containing"/>
</dbReference>
<gene>
    <name evidence="12" type="ORF">CRENBAI_019957</name>
</gene>
<dbReference type="GO" id="GO:0007283">
    <property type="term" value="P:spermatogenesis"/>
    <property type="evidence" value="ECO:0007669"/>
    <property type="project" value="UniProtKB-KW"/>
</dbReference>
<comment type="subcellular location">
    <subcellularLocation>
        <location evidence="1">Cytoplasm</location>
    </subcellularLocation>
</comment>
<feature type="compositionally biased region" description="Polar residues" evidence="9">
    <location>
        <begin position="795"/>
        <end position="807"/>
    </location>
</feature>
<dbReference type="InterPro" id="IPR041966">
    <property type="entry name" value="LOTUS-like"/>
</dbReference>
<dbReference type="Gene3D" id="3.30.420.610">
    <property type="entry name" value="LOTUS domain-like"/>
    <property type="match status" value="3"/>
</dbReference>
<dbReference type="InterPro" id="IPR025605">
    <property type="entry name" value="OST-HTH/LOTUS_dom"/>
</dbReference>
<evidence type="ECO:0000256" key="3">
    <source>
        <dbReference type="ARBA" id="ARBA00013420"/>
    </source>
</evidence>
<evidence type="ECO:0000256" key="8">
    <source>
        <dbReference type="ARBA" id="ARBA00022871"/>
    </source>
</evidence>
<keyword evidence="6" id="KW-0677">Repeat</keyword>
<evidence type="ECO:0000313" key="12">
    <source>
        <dbReference type="EMBL" id="KAK5599517.1"/>
    </source>
</evidence>
<dbReference type="PANTHER" id="PTHR22948">
    <property type="entry name" value="TUDOR DOMAIN CONTAINING PROTEIN"/>
    <property type="match status" value="1"/>
</dbReference>
<evidence type="ECO:0000256" key="5">
    <source>
        <dbReference type="ARBA" id="ARBA00022490"/>
    </source>
</evidence>
<comment type="similarity">
    <text evidence="2">Belongs to the TDRD5 family.</text>
</comment>
<feature type="domain" description="Tudor" evidence="10">
    <location>
        <begin position="564"/>
        <end position="622"/>
    </location>
</feature>
<organism evidence="12 13">
    <name type="scientific">Crenichthys baileyi</name>
    <name type="common">White River springfish</name>
    <dbReference type="NCBI Taxonomy" id="28760"/>
    <lineage>
        <taxon>Eukaryota</taxon>
        <taxon>Metazoa</taxon>
        <taxon>Chordata</taxon>
        <taxon>Craniata</taxon>
        <taxon>Vertebrata</taxon>
        <taxon>Euteleostomi</taxon>
        <taxon>Actinopterygii</taxon>
        <taxon>Neopterygii</taxon>
        <taxon>Teleostei</taxon>
        <taxon>Neoteleostei</taxon>
        <taxon>Acanthomorphata</taxon>
        <taxon>Ovalentaria</taxon>
        <taxon>Atherinomorphae</taxon>
        <taxon>Cyprinodontiformes</taxon>
        <taxon>Goodeidae</taxon>
        <taxon>Crenichthys</taxon>
    </lineage>
</organism>
<dbReference type="Pfam" id="PF00567">
    <property type="entry name" value="TUDOR"/>
    <property type="match status" value="1"/>
</dbReference>
<evidence type="ECO:0000256" key="4">
    <source>
        <dbReference type="ARBA" id="ARBA00022473"/>
    </source>
</evidence>
<evidence type="ECO:0000256" key="2">
    <source>
        <dbReference type="ARBA" id="ARBA00010384"/>
    </source>
</evidence>
<dbReference type="SUPFAM" id="SSF63748">
    <property type="entry name" value="Tudor/PWWP/MBT"/>
    <property type="match status" value="1"/>
</dbReference>
<dbReference type="Proteomes" id="UP001311232">
    <property type="component" value="Unassembled WGS sequence"/>
</dbReference>
<feature type="region of interest" description="Disordered" evidence="9">
    <location>
        <begin position="234"/>
        <end position="284"/>
    </location>
</feature>
<dbReference type="Gene3D" id="2.30.30.140">
    <property type="match status" value="1"/>
</dbReference>
<feature type="compositionally biased region" description="Low complexity" evidence="9">
    <location>
        <begin position="832"/>
        <end position="846"/>
    </location>
</feature>
<keyword evidence="8" id="KW-0744">Spermatogenesis</keyword>
<keyword evidence="4" id="KW-0217">Developmental protein</keyword>
<evidence type="ECO:0000259" key="11">
    <source>
        <dbReference type="PROSITE" id="PS51644"/>
    </source>
</evidence>
<dbReference type="AlphaFoldDB" id="A0AAV9QRT6"/>
<evidence type="ECO:0000256" key="9">
    <source>
        <dbReference type="SAM" id="MobiDB-lite"/>
    </source>
</evidence>
<feature type="region of interest" description="Disordered" evidence="9">
    <location>
        <begin position="829"/>
        <end position="850"/>
    </location>
</feature>
<dbReference type="InterPro" id="IPR002999">
    <property type="entry name" value="Tudor"/>
</dbReference>
<dbReference type="EMBL" id="JAHHUM010002932">
    <property type="protein sequence ID" value="KAK5599517.1"/>
    <property type="molecule type" value="Genomic_DNA"/>
</dbReference>
<feature type="domain" description="HTH OST-type" evidence="11">
    <location>
        <begin position="337"/>
        <end position="413"/>
    </location>
</feature>
<dbReference type="GO" id="GO:0030154">
    <property type="term" value="P:cell differentiation"/>
    <property type="evidence" value="ECO:0007669"/>
    <property type="project" value="UniProtKB-KW"/>
</dbReference>